<keyword evidence="3" id="KW-1185">Reference proteome</keyword>
<reference evidence="2 3" key="1">
    <citation type="journal article" date="2018" name="PLoS Pathog.">
        <title>Evolution of structural diversity of trichothecenes, a family of toxins produced by plant pathogenic and entomopathogenic fungi.</title>
        <authorList>
            <person name="Proctor R.H."/>
            <person name="McCormick S.P."/>
            <person name="Kim H.S."/>
            <person name="Cardoza R.E."/>
            <person name="Stanley A.M."/>
            <person name="Lindo L."/>
            <person name="Kelly A."/>
            <person name="Brown D.W."/>
            <person name="Lee T."/>
            <person name="Vaughan M.M."/>
            <person name="Alexander N.J."/>
            <person name="Busman M."/>
            <person name="Gutierrez S."/>
        </authorList>
    </citation>
    <scope>NUCLEOTIDE SEQUENCE [LARGE SCALE GENOMIC DNA]</scope>
    <source>
        <strain evidence="2 3">IBT 40837</strain>
    </source>
</reference>
<evidence type="ECO:0000313" key="3">
    <source>
        <dbReference type="Proteomes" id="UP000266272"/>
    </source>
</evidence>
<organism evidence="2 3">
    <name type="scientific">Trichoderma arundinaceum</name>
    <dbReference type="NCBI Taxonomy" id="490622"/>
    <lineage>
        <taxon>Eukaryota</taxon>
        <taxon>Fungi</taxon>
        <taxon>Dikarya</taxon>
        <taxon>Ascomycota</taxon>
        <taxon>Pezizomycotina</taxon>
        <taxon>Sordariomycetes</taxon>
        <taxon>Hypocreomycetidae</taxon>
        <taxon>Hypocreales</taxon>
        <taxon>Hypocreaceae</taxon>
        <taxon>Trichoderma</taxon>
    </lineage>
</organism>
<dbReference type="EMBL" id="PXOA01000599">
    <property type="protein sequence ID" value="RFU73819.1"/>
    <property type="molecule type" value="Genomic_DNA"/>
</dbReference>
<feature type="compositionally biased region" description="Low complexity" evidence="1">
    <location>
        <begin position="1"/>
        <end position="27"/>
    </location>
</feature>
<sequence length="385" mass="42458">MDTTTPQPPSTTETTSAAPVSSSSKEPASPPAPLSLYGIARLHCREEILISPLRWTGRHLELLQCSFGKPLPEPVTVAATSVTEADYTEEITGTPYLKEFFNFYYKALFREQGMRLLLTNDACPLFALNALVLNMNRSAVKMLPCVSFYRLNPDPASLEPRRPIAALVDRGQIEWMRKETLGGNRKRQCNSPILRLFHKKWKKVNPTDPLHDPYIVALLISLAQEKRRYLQEVGSDEEARTGMIPSQALCTFNSRGKCKEKAEEAFLGWMYLYKADIPSSLLDMFDHPSVPPTSSPSISIQVTTIYYSPLATLRARILELIMPGSVAEAAAARAARAAAKAAAKAEQEEAAEAAAAPSQSAGRKRKFDDEGIQQPSSRGAPPPPR</sequence>
<accession>A0A395NCW0</accession>
<comment type="caution">
    <text evidence="2">The sequence shown here is derived from an EMBL/GenBank/DDBJ whole genome shotgun (WGS) entry which is preliminary data.</text>
</comment>
<feature type="region of interest" description="Disordered" evidence="1">
    <location>
        <begin position="1"/>
        <end position="31"/>
    </location>
</feature>
<protein>
    <submittedName>
        <fullName evidence="2">Uncharacterized protein</fullName>
    </submittedName>
</protein>
<gene>
    <name evidence="2" type="ORF">TARUN_8425</name>
</gene>
<evidence type="ECO:0000256" key="1">
    <source>
        <dbReference type="SAM" id="MobiDB-lite"/>
    </source>
</evidence>
<name>A0A395NCW0_TRIAR</name>
<feature type="region of interest" description="Disordered" evidence="1">
    <location>
        <begin position="338"/>
        <end position="385"/>
    </location>
</feature>
<dbReference type="AlphaFoldDB" id="A0A395NCW0"/>
<dbReference type="Proteomes" id="UP000266272">
    <property type="component" value="Unassembled WGS sequence"/>
</dbReference>
<evidence type="ECO:0000313" key="2">
    <source>
        <dbReference type="EMBL" id="RFU73819.1"/>
    </source>
</evidence>
<proteinExistence type="predicted"/>
<dbReference type="OrthoDB" id="5343483at2759"/>